<accession>A0A068QX24</accession>
<name>A0A068QX24_9GAMM</name>
<organism evidence="1 3">
    <name type="scientific">Xenorhabdus doucetiae</name>
    <dbReference type="NCBI Taxonomy" id="351671"/>
    <lineage>
        <taxon>Bacteria</taxon>
        <taxon>Pseudomonadati</taxon>
        <taxon>Pseudomonadota</taxon>
        <taxon>Gammaproteobacteria</taxon>
        <taxon>Enterobacterales</taxon>
        <taxon>Morganellaceae</taxon>
        <taxon>Xenorhabdus</taxon>
    </lineage>
</organism>
<evidence type="ECO:0000313" key="4">
    <source>
        <dbReference type="Proteomes" id="UP000324170"/>
    </source>
</evidence>
<evidence type="ECO:0000313" key="2">
    <source>
        <dbReference type="EMBL" id="TYP09150.1"/>
    </source>
</evidence>
<protein>
    <submittedName>
        <fullName evidence="1">Uncharacterized protein</fullName>
    </submittedName>
</protein>
<dbReference type="OrthoDB" id="6444367at2"/>
<dbReference type="EMBL" id="VNHN01000018">
    <property type="protein sequence ID" value="TYP09150.1"/>
    <property type="molecule type" value="Genomic_DNA"/>
</dbReference>
<evidence type="ECO:0000313" key="1">
    <source>
        <dbReference type="EMBL" id="CDG19196.1"/>
    </source>
</evidence>
<dbReference type="EMBL" id="FO704550">
    <property type="protein sequence ID" value="CDG19196.1"/>
    <property type="molecule type" value="Genomic_DNA"/>
</dbReference>
<dbReference type="STRING" id="351671.XDD1_3506"/>
<proteinExistence type="predicted"/>
<dbReference type="HOGENOM" id="CLU_1739815_0_0_6"/>
<dbReference type="KEGG" id="xdo:XDD1_3506"/>
<reference evidence="1 3" key="1">
    <citation type="submission" date="2013-07" db="EMBL/GenBank/DDBJ databases">
        <authorList>
            <person name="Genoscope - CEA"/>
        </authorList>
    </citation>
    <scope>NUCLEOTIDE SEQUENCE [LARGE SCALE GENOMIC DNA]</scope>
    <source>
        <strain evidence="1">FRM16</strain>
        <strain evidence="3">FRM16 / DSM 17909</strain>
    </source>
</reference>
<dbReference type="AlphaFoldDB" id="A0A068QX24"/>
<evidence type="ECO:0000313" key="3">
    <source>
        <dbReference type="Proteomes" id="UP000032721"/>
    </source>
</evidence>
<keyword evidence="4" id="KW-1185">Reference proteome</keyword>
<dbReference type="RefSeq" id="WP_045972777.1">
    <property type="nucleotide sequence ID" value="NZ_CAWMED010000001.1"/>
</dbReference>
<gene>
    <name evidence="2" type="ORF">LY16_01409</name>
    <name evidence="1" type="ORF">XDD1_3506</name>
</gene>
<sequence length="169" mass="19111">MRLPIQILFFSFISLISLPSLAKFSTPARIIQQVQERGVNSVVAEINAEYEQDKILHHISTGDKQWLQIAFKLSPNIHPAFSQKIINALSIALVENPVEVLALTKTHRSLSFSDICNMPPTITGLSQQRAFAKKMIDSLKLAEKTNKGEDRYNIESCIWAFERAHSTYL</sequence>
<reference evidence="2 4" key="2">
    <citation type="submission" date="2019-07" db="EMBL/GenBank/DDBJ databases">
        <title>Genomic Encyclopedia of Type Strains, Phase I: the one thousand microbial genomes (KMG-I) project.</title>
        <authorList>
            <person name="Kyrpides N."/>
        </authorList>
    </citation>
    <scope>NUCLEOTIDE SEQUENCE [LARGE SCALE GENOMIC DNA]</scope>
    <source>
        <strain evidence="2 4">DSM 17909</strain>
    </source>
</reference>
<dbReference type="Proteomes" id="UP000032721">
    <property type="component" value="Chromosome"/>
</dbReference>
<dbReference type="Proteomes" id="UP000324170">
    <property type="component" value="Unassembled WGS sequence"/>
</dbReference>